<dbReference type="HOGENOM" id="CLU_033536_15_0_4"/>
<keyword evidence="9" id="KW-1185">Reference proteome</keyword>
<dbReference type="SUPFAM" id="SSF53448">
    <property type="entry name" value="Nucleotide-diphospho-sugar transferases"/>
    <property type="match status" value="1"/>
</dbReference>
<dbReference type="InterPro" id="IPR004960">
    <property type="entry name" value="LipA_acyltrans"/>
</dbReference>
<dbReference type="CDD" id="cd07984">
    <property type="entry name" value="LPLAT_LABLAT-like"/>
    <property type="match status" value="1"/>
</dbReference>
<gene>
    <name evidence="8" type="ordered locus">Acav_1386</name>
</gene>
<dbReference type="Proteomes" id="UP000002482">
    <property type="component" value="Chromosome"/>
</dbReference>
<evidence type="ECO:0000313" key="8">
    <source>
        <dbReference type="EMBL" id="ADX45308.1"/>
    </source>
</evidence>
<evidence type="ECO:0000259" key="7">
    <source>
        <dbReference type="Pfam" id="PF00535"/>
    </source>
</evidence>
<dbReference type="PANTHER" id="PTHR10859">
    <property type="entry name" value="GLYCOSYL TRANSFERASE"/>
    <property type="match status" value="1"/>
</dbReference>
<protein>
    <submittedName>
        <fullName evidence="8">Glycosyl transferase family 2</fullName>
    </submittedName>
</protein>
<dbReference type="KEGG" id="aaa:Acav_1386"/>
<name>F0Q236_PARA1</name>
<dbReference type="CDD" id="cd04179">
    <property type="entry name" value="DPM_DPG-synthase_like"/>
    <property type="match status" value="1"/>
</dbReference>
<dbReference type="GeneID" id="34236529"/>
<dbReference type="Gene3D" id="3.90.550.10">
    <property type="entry name" value="Spore Coat Polysaccharide Biosynthesis Protein SpsA, Chain A"/>
    <property type="match status" value="1"/>
</dbReference>
<evidence type="ECO:0000256" key="6">
    <source>
        <dbReference type="ARBA" id="ARBA00023315"/>
    </source>
</evidence>
<proteinExistence type="predicted"/>
<dbReference type="GO" id="GO:0016746">
    <property type="term" value="F:acyltransferase activity"/>
    <property type="evidence" value="ECO:0007669"/>
    <property type="project" value="UniProtKB-KW"/>
</dbReference>
<evidence type="ECO:0000256" key="1">
    <source>
        <dbReference type="ARBA" id="ARBA00004533"/>
    </source>
</evidence>
<accession>F0Q236</accession>
<dbReference type="AlphaFoldDB" id="F0Q236"/>
<dbReference type="Pfam" id="PF00535">
    <property type="entry name" value="Glycos_transf_2"/>
    <property type="match status" value="1"/>
</dbReference>
<organism evidence="8 9">
    <name type="scientific">Paracidovorax avenae (strain ATCC 19860 / DSM 7227 / CCUG 15838 / JCM 20985 / LMG 2117 / NCPPB 1011)</name>
    <name type="common">Acidovorax avenae</name>
    <dbReference type="NCBI Taxonomy" id="643561"/>
    <lineage>
        <taxon>Bacteria</taxon>
        <taxon>Pseudomonadati</taxon>
        <taxon>Pseudomonadota</taxon>
        <taxon>Betaproteobacteria</taxon>
        <taxon>Burkholderiales</taxon>
        <taxon>Comamonadaceae</taxon>
        <taxon>Paracidovorax</taxon>
    </lineage>
</organism>
<feature type="domain" description="Glycosyltransferase 2-like" evidence="7">
    <location>
        <begin position="10"/>
        <end position="159"/>
    </location>
</feature>
<keyword evidence="4 8" id="KW-0808">Transferase</keyword>
<dbReference type="PANTHER" id="PTHR10859:SF91">
    <property type="entry name" value="DOLICHYL-PHOSPHATE BETA-GLUCOSYLTRANSFERASE"/>
    <property type="match status" value="1"/>
</dbReference>
<evidence type="ECO:0000256" key="5">
    <source>
        <dbReference type="ARBA" id="ARBA00023136"/>
    </source>
</evidence>
<dbReference type="InterPro" id="IPR001173">
    <property type="entry name" value="Glyco_trans_2-like"/>
</dbReference>
<keyword evidence="5" id="KW-0472">Membrane</keyword>
<dbReference type="Pfam" id="PF03279">
    <property type="entry name" value="Lip_A_acyltrans"/>
    <property type="match status" value="1"/>
</dbReference>
<evidence type="ECO:0000256" key="3">
    <source>
        <dbReference type="ARBA" id="ARBA00022519"/>
    </source>
</evidence>
<sequence>MTQAMAFRPCIIIPIYNHGDTIAATVARLAVHGLPIYIVDDGSDVPTQAALAAVAAACPQVHLSRLPANQGKGAAVMDGMRRARRDGMSHALQIDADGQHDTGDVPRFLACGERHPDAVVCGQPIYDASVPKKRLYGRYVTHFWVWVETLSFAVRDSMCGFRLYPLAPTCALIDAQRIPARMAFDIEIIVRLCWAGLPVRNIRTRVTYPEGGLSHFDMLRDNLRISWMHTRLSLGMLPRLPWIVARRLRGAPVSAPAQPPQSQPHWTRITERGSALGLSIVAATYRLLGPRAVGWMLYPIIAYFHAAAGPARRASQAYLARVHACGGLPRPPRARDSFRHMMAFARSSVEKLAAWSGKATATRVHFPQQALFAELVASRRGALLVSAHLGNLEMARAMAHAGQQVTVNAVMYTDHAQRFHRMLSRVNGGFDFNLLQVSSLGPDTAILLQEKIDRGELLVIVGDRTPPGAPGQASRTCTADFLGEPALFPEGPFILASLLDCPVYLFFCLPGPDGYTIHFEPFAERIELPRRERKQRLQEYVRAYARRLESYCLAAPLQWFNFFDFWHTAAPPVPTPPRPAGEAPIHPRTE</sequence>
<dbReference type="EMBL" id="CP002521">
    <property type="protein sequence ID" value="ADX45308.1"/>
    <property type="molecule type" value="Genomic_DNA"/>
</dbReference>
<comment type="subcellular location">
    <subcellularLocation>
        <location evidence="1">Cell inner membrane</location>
    </subcellularLocation>
</comment>
<dbReference type="GO" id="GO:0006487">
    <property type="term" value="P:protein N-linked glycosylation"/>
    <property type="evidence" value="ECO:0007669"/>
    <property type="project" value="TreeGrafter"/>
</dbReference>
<evidence type="ECO:0000256" key="2">
    <source>
        <dbReference type="ARBA" id="ARBA00022475"/>
    </source>
</evidence>
<evidence type="ECO:0000256" key="4">
    <source>
        <dbReference type="ARBA" id="ARBA00022679"/>
    </source>
</evidence>
<evidence type="ECO:0000313" key="9">
    <source>
        <dbReference type="Proteomes" id="UP000002482"/>
    </source>
</evidence>
<keyword evidence="3" id="KW-0997">Cell inner membrane</keyword>
<dbReference type="GO" id="GO:0005886">
    <property type="term" value="C:plasma membrane"/>
    <property type="evidence" value="ECO:0007669"/>
    <property type="project" value="UniProtKB-SubCell"/>
</dbReference>
<keyword evidence="6" id="KW-0012">Acyltransferase</keyword>
<reference evidence="8" key="1">
    <citation type="submission" date="2011-02" db="EMBL/GenBank/DDBJ databases">
        <title>Complete sequence of Acidovorax avenae subsp. avenae ATCC 19860.</title>
        <authorList>
            <consortium name="US DOE Joint Genome Institute"/>
            <person name="Lucas S."/>
            <person name="Copeland A."/>
            <person name="Lapidus A."/>
            <person name="Cheng J.-F."/>
            <person name="Goodwin L."/>
            <person name="Pitluck S."/>
            <person name="Chertkov O."/>
            <person name="Held B."/>
            <person name="Detter J.C."/>
            <person name="Han C."/>
            <person name="Tapia R."/>
            <person name="Land M."/>
            <person name="Hauser L."/>
            <person name="Kyrpides N."/>
            <person name="Ivanova N."/>
            <person name="Ovchinnikova G."/>
            <person name="Pagani I."/>
            <person name="Gordon S."/>
            <person name="Woyke T."/>
        </authorList>
    </citation>
    <scope>NUCLEOTIDE SEQUENCE</scope>
    <source>
        <strain evidence="8">ATCC 19860</strain>
    </source>
</reference>
<dbReference type="GO" id="GO:0009247">
    <property type="term" value="P:glycolipid biosynthetic process"/>
    <property type="evidence" value="ECO:0007669"/>
    <property type="project" value="UniProtKB-ARBA"/>
</dbReference>
<dbReference type="InterPro" id="IPR029044">
    <property type="entry name" value="Nucleotide-diphossugar_trans"/>
</dbReference>
<keyword evidence="2" id="KW-1003">Cell membrane</keyword>
<dbReference type="RefSeq" id="WP_013593835.1">
    <property type="nucleotide sequence ID" value="NC_015138.1"/>
</dbReference>